<evidence type="ECO:0000313" key="2">
    <source>
        <dbReference type="Proteomes" id="UP000326837"/>
    </source>
</evidence>
<dbReference type="AlphaFoldDB" id="A0A5K7XB43"/>
<sequence>MERRPARSASSASRRASYSARIFRTIDLRVVPIAPEVIPLLEQQFDRAAEGEELVLPGMLGEGDGVYGKRLKRVVKKLGLDQ</sequence>
<name>A0A5K7XB43_9BACT</name>
<keyword evidence="2" id="KW-1185">Reference proteome</keyword>
<accession>A0A5K7XB43</accession>
<protein>
    <submittedName>
        <fullName evidence="1">Uncharacterized protein</fullName>
    </submittedName>
</protein>
<gene>
    <name evidence="1" type="ORF">PLANPX_2839</name>
</gene>
<dbReference type="KEGG" id="lpav:PLANPX_2839"/>
<reference evidence="2" key="1">
    <citation type="submission" date="2019-10" db="EMBL/GenBank/DDBJ databases">
        <title>Lacipirellula parvula gen. nov., sp. nov., representing a lineage of planctomycetes widespread in freshwater anoxic habitats, and description of the family Lacipirellulaceae.</title>
        <authorList>
            <person name="Dedysh S.N."/>
            <person name="Kulichevskaya I.S."/>
            <person name="Beletsky A.V."/>
            <person name="Rakitin A.L."/>
            <person name="Mardanov A.V."/>
            <person name="Ivanova A.A."/>
            <person name="Saltykova V.X."/>
            <person name="Rijpstra W.I.C."/>
            <person name="Sinninghe Damste J.S."/>
            <person name="Ravin N.V."/>
        </authorList>
    </citation>
    <scope>NUCLEOTIDE SEQUENCE [LARGE SCALE GENOMIC DNA]</scope>
    <source>
        <strain evidence="2">PX69</strain>
    </source>
</reference>
<proteinExistence type="predicted"/>
<dbReference type="Proteomes" id="UP000326837">
    <property type="component" value="Chromosome"/>
</dbReference>
<evidence type="ECO:0000313" key="1">
    <source>
        <dbReference type="EMBL" id="BBO33227.1"/>
    </source>
</evidence>
<organism evidence="1 2">
    <name type="scientific">Lacipirellula parvula</name>
    <dbReference type="NCBI Taxonomy" id="2650471"/>
    <lineage>
        <taxon>Bacteria</taxon>
        <taxon>Pseudomonadati</taxon>
        <taxon>Planctomycetota</taxon>
        <taxon>Planctomycetia</taxon>
        <taxon>Pirellulales</taxon>
        <taxon>Lacipirellulaceae</taxon>
        <taxon>Lacipirellula</taxon>
    </lineage>
</organism>
<dbReference type="EMBL" id="AP021861">
    <property type="protein sequence ID" value="BBO33227.1"/>
    <property type="molecule type" value="Genomic_DNA"/>
</dbReference>